<gene>
    <name evidence="14" type="ORF">EM6_0032</name>
</gene>
<dbReference type="PANTHER" id="PTHR47234">
    <property type="match status" value="1"/>
</dbReference>
<dbReference type="EMBL" id="AP018827">
    <property type="protein sequence ID" value="BBF79467.1"/>
    <property type="molecule type" value="Genomic_DNA"/>
</dbReference>
<keyword evidence="14" id="KW-0675">Receptor</keyword>
<evidence type="ECO:0000256" key="3">
    <source>
        <dbReference type="ARBA" id="ARBA00022452"/>
    </source>
</evidence>
<dbReference type="PANTHER" id="PTHR47234:SF2">
    <property type="entry name" value="TONB-DEPENDENT RECEPTOR"/>
    <property type="match status" value="1"/>
</dbReference>
<dbReference type="AlphaFoldDB" id="A0A3G9FYL0"/>
<dbReference type="SUPFAM" id="SSF56935">
    <property type="entry name" value="Porins"/>
    <property type="match status" value="1"/>
</dbReference>
<reference evidence="15" key="1">
    <citation type="journal article" date="2017" name="Biotechnol. Biofuels">
        <title>Evaluation of environmental bacterial communities as a factor affecting the growth of duckweed Lemna minor.</title>
        <authorList>
            <person name="Ishizawa H."/>
            <person name="Kuroda M."/>
            <person name="Morikawa M."/>
            <person name="Ike M."/>
        </authorList>
    </citation>
    <scope>NUCLEOTIDE SEQUENCE [LARGE SCALE GENOMIC DNA]</scope>
    <source>
        <strain evidence="15">M6</strain>
    </source>
</reference>
<keyword evidence="7 9" id="KW-0472">Membrane</keyword>
<evidence type="ECO:0000256" key="11">
    <source>
        <dbReference type="RuleBase" id="RU003357"/>
    </source>
</evidence>
<evidence type="ECO:0000313" key="15">
    <source>
        <dbReference type="Proteomes" id="UP000278756"/>
    </source>
</evidence>
<dbReference type="PROSITE" id="PS52016">
    <property type="entry name" value="TONB_DEPENDENT_REC_3"/>
    <property type="match status" value="1"/>
</dbReference>
<evidence type="ECO:0000259" key="12">
    <source>
        <dbReference type="Pfam" id="PF00593"/>
    </source>
</evidence>
<comment type="subcellular location">
    <subcellularLocation>
        <location evidence="1 9">Cell outer membrane</location>
        <topology evidence="1 9">Multi-pass membrane protein</topology>
    </subcellularLocation>
</comment>
<proteinExistence type="inferred from homology"/>
<dbReference type="Gene3D" id="2.170.130.10">
    <property type="entry name" value="TonB-dependent receptor, plug domain"/>
    <property type="match status" value="1"/>
</dbReference>
<name>A0A3G9FYL0_9CAUL</name>
<protein>
    <submittedName>
        <fullName evidence="14">TonB-dependent receptor</fullName>
    </submittedName>
</protein>
<dbReference type="InterPro" id="IPR012910">
    <property type="entry name" value="Plug_dom"/>
</dbReference>
<comment type="similarity">
    <text evidence="9 11">Belongs to the TonB-dependent receptor family.</text>
</comment>
<feature type="domain" description="TonB-dependent receptor-like beta-barrel" evidence="12">
    <location>
        <begin position="355"/>
        <end position="889"/>
    </location>
</feature>
<evidence type="ECO:0000259" key="13">
    <source>
        <dbReference type="Pfam" id="PF07715"/>
    </source>
</evidence>
<dbReference type="InterPro" id="IPR000531">
    <property type="entry name" value="Beta-barrel_TonB"/>
</dbReference>
<feature type="domain" description="TonB-dependent receptor plug" evidence="13">
    <location>
        <begin position="16"/>
        <end position="126"/>
    </location>
</feature>
<dbReference type="InterPro" id="IPR036942">
    <property type="entry name" value="Beta-barrel_TonB_sf"/>
</dbReference>
<reference evidence="15" key="2">
    <citation type="journal article" date="2017" name="Plant Physiol. Biochem.">
        <title>Differential oxidative and antioxidative response of duckweed Lemna minor toward plant growth promoting/inhibiting bacteria.</title>
        <authorList>
            <person name="Ishizawa H."/>
            <person name="Kuroda M."/>
            <person name="Morikawa M."/>
            <person name="Ike M."/>
        </authorList>
    </citation>
    <scope>NUCLEOTIDE SEQUENCE [LARGE SCALE GENOMIC DNA]</scope>
    <source>
        <strain evidence="15">M6</strain>
    </source>
</reference>
<evidence type="ECO:0000256" key="2">
    <source>
        <dbReference type="ARBA" id="ARBA00022448"/>
    </source>
</evidence>
<evidence type="ECO:0000256" key="9">
    <source>
        <dbReference type="PROSITE-ProRule" id="PRU01360"/>
    </source>
</evidence>
<evidence type="ECO:0000256" key="1">
    <source>
        <dbReference type="ARBA" id="ARBA00004571"/>
    </source>
</evidence>
<dbReference type="PROSITE" id="PS01156">
    <property type="entry name" value="TONB_DEPENDENT_REC_2"/>
    <property type="match status" value="1"/>
</dbReference>
<keyword evidence="3 9" id="KW-1134">Transmembrane beta strand</keyword>
<evidence type="ECO:0000313" key="14">
    <source>
        <dbReference type="EMBL" id="BBF79467.1"/>
    </source>
</evidence>
<dbReference type="Pfam" id="PF07715">
    <property type="entry name" value="Plug"/>
    <property type="match status" value="1"/>
</dbReference>
<evidence type="ECO:0000256" key="10">
    <source>
        <dbReference type="PROSITE-ProRule" id="PRU10144"/>
    </source>
</evidence>
<evidence type="ECO:0000256" key="6">
    <source>
        <dbReference type="ARBA" id="ARBA00023077"/>
    </source>
</evidence>
<keyword evidence="8 9" id="KW-0998">Cell outer membrane</keyword>
<dbReference type="Proteomes" id="UP000278756">
    <property type="component" value="Chromosome 1"/>
</dbReference>
<organism evidence="14 15">
    <name type="scientific">Asticcacaulis excentricus</name>
    <dbReference type="NCBI Taxonomy" id="78587"/>
    <lineage>
        <taxon>Bacteria</taxon>
        <taxon>Pseudomonadati</taxon>
        <taxon>Pseudomonadota</taxon>
        <taxon>Alphaproteobacteria</taxon>
        <taxon>Caulobacterales</taxon>
        <taxon>Caulobacteraceae</taxon>
        <taxon>Asticcacaulis</taxon>
    </lineage>
</organism>
<keyword evidence="4 9" id="KW-0812">Transmembrane</keyword>
<keyword evidence="6 11" id="KW-0798">TonB box</keyword>
<evidence type="ECO:0000256" key="8">
    <source>
        <dbReference type="ARBA" id="ARBA00023237"/>
    </source>
</evidence>
<dbReference type="InterPro" id="IPR010917">
    <property type="entry name" value="TonB_rcpt_CS"/>
</dbReference>
<dbReference type="InterPro" id="IPR037066">
    <property type="entry name" value="Plug_dom_sf"/>
</dbReference>
<keyword evidence="5" id="KW-0732">Signal</keyword>
<dbReference type="Pfam" id="PF00593">
    <property type="entry name" value="TonB_dep_Rec_b-barrel"/>
    <property type="match status" value="1"/>
</dbReference>
<dbReference type="InterPro" id="IPR039426">
    <property type="entry name" value="TonB-dep_rcpt-like"/>
</dbReference>
<accession>A0A3G9FYL0</accession>
<evidence type="ECO:0000256" key="4">
    <source>
        <dbReference type="ARBA" id="ARBA00022692"/>
    </source>
</evidence>
<evidence type="ECO:0000256" key="5">
    <source>
        <dbReference type="ARBA" id="ARBA00022729"/>
    </source>
</evidence>
<sequence length="927" mass="100187">MEVVVTGSRIKKPNLQSSSPITTISAADIKASGATRVEDMVNTLPSVFAADGAMQSNGASGTATVNLRGLGTARTLVLLNGSRMAPGSPVQPAADLNQIPAALIERVDILTGGASAVYGSDAMAGVVNFVMKKKFEGVRLDLNTSFYQHNNDSQYASVVSNRGFALPESNVVDGKATDVTLVAGVNSESGKGNATVYASYRTVQALLQSERDYSACTLSSFTTCGGSSTSYPGRFFTSDYAKSYTIDTSANRLASYSAATGAYNYGPLNYYQRPDEKYSLGGFITYDFSDTLHFKSEVMLTDDTSTGQIAPSGIFLSEMSINCNNPLMTAAQKTAFYCSSSMIANGDTTTVAIGRRNVEAGGRQYEMNHTSYRLRGELTGQINEVWDFSLNMQYGSTNYKQVTKNEVSLERAQKALLVVTDPSTGNAVCQSYLDGTDKNCVPYNIWSIGGVSSAALKYISAQGVQWGGTGEQIVSLNTSGDLGAYGVKLPWAGEGVKTSVGLEYRRQWLDFDADDNLRNGLLAGSGGKTTPVSGSYDVKEVFTEMLVPVAQDKTLIKDLSLELGYRISDYSSFGKNDSYKVMVSYAPVEGLRFRGGYNRAVRAPSVTELYSANSVGLFDGNDGCGVDDPSTETPTYTAAQCARTGVTAAQYNNVLSSTAGQYNRLGGGNVDLKPETGDTYTFGFVYTPDFLKGFNLTVDYFNIKIEDKISSIGAQYILDQCATTGNSFYCSKVHRASGTGSLWLSEEGYIEDTLYNTGSYKTSGFDIEANYSRKLPLGRLQLSYMGTVLEELVTQATDTSDPYDCAGYFDSSCGWSNPKYRHRAKATWQSPWDWDATVTWRYFGKVDNFYGPDTSGTYASSIDAYNYIDLYASYALKSNTTLRIGVNNVFDKDPPVLPNSDGTNGNTYPQVYDALGRYVFAGISLSF</sequence>
<dbReference type="Gene3D" id="2.40.170.20">
    <property type="entry name" value="TonB-dependent receptor, beta-barrel domain"/>
    <property type="match status" value="1"/>
</dbReference>
<evidence type="ECO:0000256" key="7">
    <source>
        <dbReference type="ARBA" id="ARBA00023136"/>
    </source>
</evidence>
<feature type="short sequence motif" description="TonB C-terminal box" evidence="10">
    <location>
        <begin position="910"/>
        <end position="927"/>
    </location>
</feature>
<dbReference type="GO" id="GO:0009279">
    <property type="term" value="C:cell outer membrane"/>
    <property type="evidence" value="ECO:0007669"/>
    <property type="project" value="UniProtKB-SubCell"/>
</dbReference>
<keyword evidence="2 9" id="KW-0813">Transport</keyword>